<name>A0A3B3R6T7_9TELE</name>
<dbReference type="Ensembl" id="ENSPKIT00000038531.1">
    <property type="protein sequence ID" value="ENSPKIP00000014093.1"/>
    <property type="gene ID" value="ENSPKIG00000001276.1"/>
</dbReference>
<dbReference type="InterPro" id="IPR019535">
    <property type="entry name" value="ICE2_C"/>
</dbReference>
<dbReference type="GO" id="GO:0045945">
    <property type="term" value="P:positive regulation of transcription by RNA polymerase III"/>
    <property type="evidence" value="ECO:0007669"/>
    <property type="project" value="TreeGrafter"/>
</dbReference>
<dbReference type="GO" id="GO:0008023">
    <property type="term" value="C:transcription elongation factor complex"/>
    <property type="evidence" value="ECO:0007669"/>
    <property type="project" value="InterPro"/>
</dbReference>
<feature type="region of interest" description="Disordered" evidence="1">
    <location>
        <begin position="295"/>
        <end position="359"/>
    </location>
</feature>
<dbReference type="PANTHER" id="PTHR14633:SF3">
    <property type="entry name" value="LITTLE ELONGATION COMPLEX SUBUNIT 2"/>
    <property type="match status" value="1"/>
</dbReference>
<reference evidence="3" key="1">
    <citation type="submission" date="2025-08" db="UniProtKB">
        <authorList>
            <consortium name="Ensembl"/>
        </authorList>
    </citation>
    <scope>IDENTIFICATION</scope>
</reference>
<feature type="region of interest" description="Disordered" evidence="1">
    <location>
        <begin position="768"/>
        <end position="835"/>
    </location>
</feature>
<dbReference type="PANTHER" id="PTHR14633">
    <property type="entry name" value="LITTLE ELONGATION COMPLEX SUBUNIT 2"/>
    <property type="match status" value="1"/>
</dbReference>
<organism evidence="3 4">
    <name type="scientific">Paramormyrops kingsleyae</name>
    <dbReference type="NCBI Taxonomy" id="1676925"/>
    <lineage>
        <taxon>Eukaryota</taxon>
        <taxon>Metazoa</taxon>
        <taxon>Chordata</taxon>
        <taxon>Craniata</taxon>
        <taxon>Vertebrata</taxon>
        <taxon>Euteleostomi</taxon>
        <taxon>Actinopterygii</taxon>
        <taxon>Neopterygii</taxon>
        <taxon>Teleostei</taxon>
        <taxon>Osteoglossocephala</taxon>
        <taxon>Osteoglossomorpha</taxon>
        <taxon>Osteoglossiformes</taxon>
        <taxon>Mormyridae</taxon>
        <taxon>Paramormyrops</taxon>
    </lineage>
</organism>
<dbReference type="Pfam" id="PF10505">
    <property type="entry name" value="NARG2_C"/>
    <property type="match status" value="1"/>
</dbReference>
<dbReference type="Proteomes" id="UP000261540">
    <property type="component" value="Unplaced"/>
</dbReference>
<sequence length="835" mass="92441">FFLFINRDDSPQNGDVGFSRDLYDKYTLAPNIKELWAIAQRYQLQERVKIEVVEFMKYLQDVARLCAEDYSHLCEGAARYTEEYLGASISKVRSYPQVYHIHEMTSITGGKFNPDLSLNFEKQLLILVLNIIDVKKRLPKDIQLAVDYDTVASETPPDRKANQAHMDVSCDANAEKLCARYQPHICLSSAALLRLLDNHGPEYSETWELPVWVLPGSGSHKVVYVDCPLVKTEITQRERNTLFHEESVKLALRKMPSQKALVTLVFKEQCPRSLLTFDNPGINFEADFTDLETFGESSSSSKRTASMRETAAAKQEVARSRTAAPQKRGASSRPAKGILVQAESSQVGKEDDDSWTDLESSTVNCSLEKAELNMSSSELDIPPVAKQSRWDGAEQASLGRHASDSDSDEERLIIDQGPVSLKSTPRGTAAPPDRVPATPRSPSPEMDGTTKPVPASPVPQGSTKSARRPEVKPAQNCDQVGQILRMQSALLKPSPTQAPEPMSPPPLAPIIPPSQSHPQSLVKPCVTSYLEAKESPGRRDDPAVMSAPAEAPARLLPEDLLDVTEDELDYEQPQEGNLIYKMYSLQELLLLVRSSVPFARRTNPNATIPVHVLAKLEYQVCYGVECFTKSELCVLWAEWLQHSSTSSYVGKERSPRSDYILHERGLKLCSPSCCIYDQPATCLNVLHHLLEKLVSLSEGRYLVSHKAGEPIITIGKASDGRKSLRAVYDLHQAHGGLPQAPPHAAVPWVAVDPSHLLSFHVKHGRVPCTFPPRGRASTPPQRKASTPPQRKASAPPQRKAKALRQRNSSPGRDRRGSGHIQRCPPPGFGSRLPCK</sequence>
<dbReference type="AlphaFoldDB" id="A0A3B3R6T7"/>
<keyword evidence="4" id="KW-1185">Reference proteome</keyword>
<protein>
    <submittedName>
        <fullName evidence="3">Interactor of little elongation complex ELL subunit 2</fullName>
    </submittedName>
</protein>
<evidence type="ECO:0000259" key="2">
    <source>
        <dbReference type="Pfam" id="PF10505"/>
    </source>
</evidence>
<evidence type="ECO:0000313" key="3">
    <source>
        <dbReference type="Ensembl" id="ENSPKIP00000014093.1"/>
    </source>
</evidence>
<feature type="region of interest" description="Disordered" evidence="1">
    <location>
        <begin position="389"/>
        <end position="476"/>
    </location>
</feature>
<feature type="compositionally biased region" description="Polar residues" evidence="1">
    <location>
        <begin position="778"/>
        <end position="788"/>
    </location>
</feature>
<feature type="domain" description="Little elongation complex subunit 2 C-terminal" evidence="2">
    <location>
        <begin position="569"/>
        <end position="772"/>
    </location>
</feature>
<reference evidence="3" key="2">
    <citation type="submission" date="2025-09" db="UniProtKB">
        <authorList>
            <consortium name="Ensembl"/>
        </authorList>
    </citation>
    <scope>IDENTIFICATION</scope>
</reference>
<dbReference type="GeneTree" id="ENSGT00390000006883"/>
<proteinExistence type="predicted"/>
<dbReference type="STRING" id="1676925.ENSPKIP00000014093"/>
<dbReference type="GO" id="GO:0042795">
    <property type="term" value="P:snRNA transcription by RNA polymerase II"/>
    <property type="evidence" value="ECO:0007669"/>
    <property type="project" value="TreeGrafter"/>
</dbReference>
<evidence type="ECO:0000256" key="1">
    <source>
        <dbReference type="SAM" id="MobiDB-lite"/>
    </source>
</evidence>
<accession>A0A3B3R6T7</accession>
<evidence type="ECO:0000313" key="4">
    <source>
        <dbReference type="Proteomes" id="UP000261540"/>
    </source>
</evidence>
<dbReference type="GO" id="GO:0042796">
    <property type="term" value="P:snRNA transcription by RNA polymerase III"/>
    <property type="evidence" value="ECO:0007669"/>
    <property type="project" value="TreeGrafter"/>
</dbReference>